<reference evidence="1 2" key="1">
    <citation type="submission" date="2024-02" db="EMBL/GenBank/DDBJ databases">
        <title>Deinococcus xinjiangensis NBRC 107630.</title>
        <authorList>
            <person name="Ichikawa N."/>
            <person name="Katano-Makiyama Y."/>
            <person name="Hidaka K."/>
        </authorList>
    </citation>
    <scope>NUCLEOTIDE SEQUENCE [LARGE SCALE GENOMIC DNA]</scope>
    <source>
        <strain evidence="1 2">NBRC 107630</strain>
    </source>
</reference>
<keyword evidence="2" id="KW-1185">Reference proteome</keyword>
<accession>A0ABP9V524</accession>
<dbReference type="Proteomes" id="UP001458946">
    <property type="component" value="Unassembled WGS sequence"/>
</dbReference>
<sequence length="99" mass="11676">MSTDLEKRGLSRDDIRRWFEVCYPVQVRLVMRDFKNLTVQEQCQVGINGARGLKPGVLKRRQEERQQLAMNRISEAKRLAHERTLRERQDYAGLSGEFL</sequence>
<evidence type="ECO:0000313" key="1">
    <source>
        <dbReference type="EMBL" id="GAA5500385.1"/>
    </source>
</evidence>
<organism evidence="1 2">
    <name type="scientific">Deinococcus xinjiangensis</name>
    <dbReference type="NCBI Taxonomy" id="457454"/>
    <lineage>
        <taxon>Bacteria</taxon>
        <taxon>Thermotogati</taxon>
        <taxon>Deinococcota</taxon>
        <taxon>Deinococci</taxon>
        <taxon>Deinococcales</taxon>
        <taxon>Deinococcaceae</taxon>
        <taxon>Deinococcus</taxon>
    </lineage>
</organism>
<comment type="caution">
    <text evidence="1">The sequence shown here is derived from an EMBL/GenBank/DDBJ whole genome shotgun (WGS) entry which is preliminary data.</text>
</comment>
<protein>
    <submittedName>
        <fullName evidence="1">Uncharacterized protein</fullName>
    </submittedName>
</protein>
<proteinExistence type="predicted"/>
<dbReference type="EMBL" id="BAABRN010000001">
    <property type="protein sequence ID" value="GAA5500385.1"/>
    <property type="molecule type" value="Genomic_DNA"/>
</dbReference>
<evidence type="ECO:0000313" key="2">
    <source>
        <dbReference type="Proteomes" id="UP001458946"/>
    </source>
</evidence>
<gene>
    <name evidence="1" type="ORF">Dxin01_00106</name>
</gene>
<dbReference type="RefSeq" id="WP_353540371.1">
    <property type="nucleotide sequence ID" value="NZ_BAABRN010000001.1"/>
</dbReference>
<name>A0ABP9V524_9DEIO</name>